<evidence type="ECO:0000313" key="2">
    <source>
        <dbReference type="Proteomes" id="UP000265848"/>
    </source>
</evidence>
<keyword evidence="2" id="KW-1185">Reference proteome</keyword>
<name>A0A399J3C6_9RHOB</name>
<evidence type="ECO:0000313" key="1">
    <source>
        <dbReference type="EMBL" id="RII39825.1"/>
    </source>
</evidence>
<gene>
    <name evidence="1" type="ORF">DL237_03735</name>
</gene>
<comment type="caution">
    <text evidence="1">The sequence shown here is derived from an EMBL/GenBank/DDBJ whole genome shotgun (WGS) entry which is preliminary data.</text>
</comment>
<dbReference type="EMBL" id="QWJJ01000003">
    <property type="protein sequence ID" value="RII39825.1"/>
    <property type="molecule type" value="Genomic_DNA"/>
</dbReference>
<accession>A0A399J3C6</accession>
<dbReference type="Proteomes" id="UP000265848">
    <property type="component" value="Unassembled WGS sequence"/>
</dbReference>
<sequence length="251" mass="28890">MYIEEIDSCLAASMQLVDAYAKYRGMMEGIQENIDWLDKAPMPIIRHVNSEVELINFQFVMLPWRLLEKNKKGKEAPGGLASLEGKEKRADGDQNQTLTRVSWLLKDGLRKWPDLFSTQYKSTRVEGVKYRKELSCEALEDRKTKLLEHCATVESLGSDDIYQKIDIIRNEGYAHSTALSHKRILRPEDGWQGEMLVKELLSFGDSVMDLCICIDCYWRNMSQVSLDMRIYASKAMSLEYWKIIKGACGDD</sequence>
<protein>
    <submittedName>
        <fullName evidence="1">Uncharacterized protein</fullName>
    </submittedName>
</protein>
<dbReference type="AlphaFoldDB" id="A0A399J3C6"/>
<proteinExistence type="predicted"/>
<reference evidence="1 2" key="1">
    <citation type="submission" date="2018-08" db="EMBL/GenBank/DDBJ databases">
        <title>Pseudooceanicola sediminis CY03 in the family Rhodobacteracea.</title>
        <authorList>
            <person name="Zhang Y.-J."/>
        </authorList>
    </citation>
    <scope>NUCLEOTIDE SEQUENCE [LARGE SCALE GENOMIC DNA]</scope>
    <source>
        <strain evidence="1 2">CY03</strain>
    </source>
</reference>
<organism evidence="1 2">
    <name type="scientific">Pseudooceanicola sediminis</name>
    <dbReference type="NCBI Taxonomy" id="2211117"/>
    <lineage>
        <taxon>Bacteria</taxon>
        <taxon>Pseudomonadati</taxon>
        <taxon>Pseudomonadota</taxon>
        <taxon>Alphaproteobacteria</taxon>
        <taxon>Rhodobacterales</taxon>
        <taxon>Paracoccaceae</taxon>
        <taxon>Pseudooceanicola</taxon>
    </lineage>
</organism>